<accession>A0A183F125</accession>
<dbReference type="Proteomes" id="UP000271098">
    <property type="component" value="Unassembled WGS sequence"/>
</dbReference>
<keyword evidence="2" id="KW-1185">Reference proteome</keyword>
<sequence>MVRKKVTYRNEVYATEMEFPVERQDLMVVTLTSEDKALNLGVHWGTGHRRLDAEVYAPYWFVNNTGRVMKYVVRK</sequence>
<name>A0A183F125_9BILA</name>
<gene>
    <name evidence="1" type="ORF">GPUH_LOCUS26915</name>
</gene>
<evidence type="ECO:0000313" key="3">
    <source>
        <dbReference type="WBParaSite" id="GPUH_0002694601-mRNA-1"/>
    </source>
</evidence>
<protein>
    <submittedName>
        <fullName evidence="3">PHB domain-containing protein</fullName>
    </submittedName>
</protein>
<reference evidence="1 2" key="2">
    <citation type="submission" date="2018-11" db="EMBL/GenBank/DDBJ databases">
        <authorList>
            <consortium name="Pathogen Informatics"/>
        </authorList>
    </citation>
    <scope>NUCLEOTIDE SEQUENCE [LARGE SCALE GENOMIC DNA]</scope>
</reference>
<proteinExistence type="predicted"/>
<organism evidence="3">
    <name type="scientific">Gongylonema pulchrum</name>
    <dbReference type="NCBI Taxonomy" id="637853"/>
    <lineage>
        <taxon>Eukaryota</taxon>
        <taxon>Metazoa</taxon>
        <taxon>Ecdysozoa</taxon>
        <taxon>Nematoda</taxon>
        <taxon>Chromadorea</taxon>
        <taxon>Rhabditida</taxon>
        <taxon>Spirurina</taxon>
        <taxon>Spiruromorpha</taxon>
        <taxon>Spiruroidea</taxon>
        <taxon>Gongylonematidae</taxon>
        <taxon>Gongylonema</taxon>
    </lineage>
</organism>
<evidence type="ECO:0000313" key="1">
    <source>
        <dbReference type="EMBL" id="VDN49666.1"/>
    </source>
</evidence>
<evidence type="ECO:0000313" key="2">
    <source>
        <dbReference type="Proteomes" id="UP000271098"/>
    </source>
</evidence>
<reference evidence="3" key="1">
    <citation type="submission" date="2016-06" db="UniProtKB">
        <authorList>
            <consortium name="WormBaseParasite"/>
        </authorList>
    </citation>
    <scope>IDENTIFICATION</scope>
</reference>
<dbReference type="WBParaSite" id="GPUH_0002694601-mRNA-1">
    <property type="protein sequence ID" value="GPUH_0002694601-mRNA-1"/>
    <property type="gene ID" value="GPUH_0002694601"/>
</dbReference>
<dbReference type="AlphaFoldDB" id="A0A183F125"/>
<dbReference type="EMBL" id="UYRT01115627">
    <property type="protein sequence ID" value="VDN49666.1"/>
    <property type="molecule type" value="Genomic_DNA"/>
</dbReference>